<protein>
    <submittedName>
        <fullName evidence="1">Uncharacterized protein</fullName>
    </submittedName>
</protein>
<dbReference type="EMBL" id="QUMU01000001">
    <property type="protein sequence ID" value="REG37107.1"/>
    <property type="molecule type" value="Genomic_DNA"/>
</dbReference>
<dbReference type="Proteomes" id="UP000256345">
    <property type="component" value="Unassembled WGS sequence"/>
</dbReference>
<organism evidence="1 2">
    <name type="scientific">Archangium gephyra</name>
    <dbReference type="NCBI Taxonomy" id="48"/>
    <lineage>
        <taxon>Bacteria</taxon>
        <taxon>Pseudomonadati</taxon>
        <taxon>Myxococcota</taxon>
        <taxon>Myxococcia</taxon>
        <taxon>Myxococcales</taxon>
        <taxon>Cystobacterineae</taxon>
        <taxon>Archangiaceae</taxon>
        <taxon>Archangium</taxon>
    </lineage>
</organism>
<gene>
    <name evidence="1" type="ORF">ATI61_10183</name>
</gene>
<keyword evidence="2" id="KW-1185">Reference proteome</keyword>
<evidence type="ECO:0000313" key="1">
    <source>
        <dbReference type="EMBL" id="REG37107.1"/>
    </source>
</evidence>
<name>A0ABX9KAE7_9BACT</name>
<accession>A0ABX9KAE7</accession>
<evidence type="ECO:0000313" key="2">
    <source>
        <dbReference type="Proteomes" id="UP000256345"/>
    </source>
</evidence>
<proteinExistence type="predicted"/>
<sequence length="453" mass="52091">MKLLTLRDLNVEDTLRLSFVGTFEHQSALEHELEPFLQALEEYSREWMPNLVKGKRRRNYSRAAVWKALEESRDEYGSLIGLCRTTSPLVSLTVDLGLAHIPPELRIWLDVQPLSFFAEAERCRRFVEMVRVWVSRYPVPYAWAHSAADEQLTDSPNFGRDDKTTERDGYDKVYEVCWLNVFGPRLVETVGRERMLSTPAHRVEELPDGSVLLVTWPTAADFASEAARQAQARALVHLRPELDFDTVLHTLRERSATLAPVEPHFHPDVAPLLSRTLDGFAISERQRKIAELNVWQPPEPEEWLPADAALPSDLEDPQSVLAHYGYLSERLVALLHSEVPSVLQETPESLTDADVYFWSEDFPKTRLREAIDEHAVPAVGAYLGEVLVRHLGGRWIPREKLEESQVLVGQRIWLPFVRARRYLQSRQSLLEHSLTQLYRVAERHRHGPPSSRR</sequence>
<reference evidence="1 2" key="1">
    <citation type="submission" date="2018-08" db="EMBL/GenBank/DDBJ databases">
        <title>Genomic Encyclopedia of Archaeal and Bacterial Type Strains, Phase II (KMG-II): from individual species to whole genera.</title>
        <authorList>
            <person name="Goeker M."/>
        </authorList>
    </citation>
    <scope>NUCLEOTIDE SEQUENCE [LARGE SCALE GENOMIC DNA]</scope>
    <source>
        <strain evidence="1 2">DSM 2261</strain>
    </source>
</reference>
<dbReference type="RefSeq" id="WP_047858538.1">
    <property type="nucleotide sequence ID" value="NZ_CP011509.1"/>
</dbReference>
<comment type="caution">
    <text evidence="1">The sequence shown here is derived from an EMBL/GenBank/DDBJ whole genome shotgun (WGS) entry which is preliminary data.</text>
</comment>